<organism evidence="1 2">
    <name type="scientific">Rhodovulum sulfidophilum</name>
    <name type="common">Rhodobacter sulfidophilus</name>
    <dbReference type="NCBI Taxonomy" id="35806"/>
    <lineage>
        <taxon>Bacteria</taxon>
        <taxon>Pseudomonadati</taxon>
        <taxon>Pseudomonadota</taxon>
        <taxon>Alphaproteobacteria</taxon>
        <taxon>Rhodobacterales</taxon>
        <taxon>Paracoccaceae</taxon>
        <taxon>Rhodovulum</taxon>
    </lineage>
</organism>
<comment type="caution">
    <text evidence="1">The sequence shown here is derived from an EMBL/GenBank/DDBJ whole genome shotgun (WGS) entry which is preliminary data.</text>
</comment>
<dbReference type="AlphaFoldDB" id="A0A2W5N7W6"/>
<protein>
    <submittedName>
        <fullName evidence="1">Uncharacterized protein</fullName>
    </submittedName>
</protein>
<evidence type="ECO:0000313" key="1">
    <source>
        <dbReference type="EMBL" id="PZQ46835.1"/>
    </source>
</evidence>
<proteinExistence type="predicted"/>
<dbReference type="Proteomes" id="UP000249185">
    <property type="component" value="Unassembled WGS sequence"/>
</dbReference>
<name>A0A2W5N7W6_RHOSU</name>
<dbReference type="EMBL" id="QFPW01000020">
    <property type="protein sequence ID" value="PZQ46835.1"/>
    <property type="molecule type" value="Genomic_DNA"/>
</dbReference>
<accession>A0A2W5N7W6</accession>
<reference evidence="1 2" key="1">
    <citation type="submission" date="2017-08" db="EMBL/GenBank/DDBJ databases">
        <title>Infants hospitalized years apart are colonized by the same room-sourced microbial strains.</title>
        <authorList>
            <person name="Brooks B."/>
            <person name="Olm M.R."/>
            <person name="Firek B.A."/>
            <person name="Baker R."/>
            <person name="Thomas B.C."/>
            <person name="Morowitz M.J."/>
            <person name="Banfield J.F."/>
        </authorList>
    </citation>
    <scope>NUCLEOTIDE SEQUENCE [LARGE SCALE GENOMIC DNA]</scope>
    <source>
        <strain evidence="1">S2_005_002_R2_34</strain>
    </source>
</reference>
<gene>
    <name evidence="1" type="ORF">DI556_18890</name>
</gene>
<evidence type="ECO:0000313" key="2">
    <source>
        <dbReference type="Proteomes" id="UP000249185"/>
    </source>
</evidence>
<sequence length="64" mass="6928">MKTIEAAGLALMLIVTIVLIWAAKTEPCGHTAEHQEPVVARSCEMTGRAPERDAIRRLKGAGEE</sequence>